<name>A0A016SE72_9BILA</name>
<organism evidence="1 2">
    <name type="scientific">Ancylostoma ceylanicum</name>
    <dbReference type="NCBI Taxonomy" id="53326"/>
    <lineage>
        <taxon>Eukaryota</taxon>
        <taxon>Metazoa</taxon>
        <taxon>Ecdysozoa</taxon>
        <taxon>Nematoda</taxon>
        <taxon>Chromadorea</taxon>
        <taxon>Rhabditida</taxon>
        <taxon>Rhabditina</taxon>
        <taxon>Rhabditomorpha</taxon>
        <taxon>Strongyloidea</taxon>
        <taxon>Ancylostomatidae</taxon>
        <taxon>Ancylostomatinae</taxon>
        <taxon>Ancylostoma</taxon>
    </lineage>
</organism>
<comment type="caution">
    <text evidence="1">The sequence shown here is derived from an EMBL/GenBank/DDBJ whole genome shotgun (WGS) entry which is preliminary data.</text>
</comment>
<keyword evidence="2" id="KW-1185">Reference proteome</keyword>
<dbReference type="STRING" id="53326.A0A016SE72"/>
<dbReference type="Proteomes" id="UP000024635">
    <property type="component" value="Unassembled WGS sequence"/>
</dbReference>
<dbReference type="AlphaFoldDB" id="A0A016SE72"/>
<sequence>MSSEHVQVTETAQAGVEIRKVNGHNGVNGNTFADKRESWYLVKGSIHGKPHFRGESFSVWSAASQSQWVWNAHHPQDFVRIRAYTLSGKLVRAVDAWETAPSFLVFRLVSRCFITAYEFIVPEYLEIQRNLRHKNFRECCL</sequence>
<gene>
    <name evidence="1" type="primary">Acey_s0243.g3482</name>
    <name evidence="1" type="ORF">Y032_0243g3482</name>
</gene>
<reference evidence="2" key="1">
    <citation type="journal article" date="2015" name="Nat. Genet.">
        <title>The genome and transcriptome of the zoonotic hookworm Ancylostoma ceylanicum identify infection-specific gene families.</title>
        <authorList>
            <person name="Schwarz E.M."/>
            <person name="Hu Y."/>
            <person name="Antoshechkin I."/>
            <person name="Miller M.M."/>
            <person name="Sternberg P.W."/>
            <person name="Aroian R.V."/>
        </authorList>
    </citation>
    <scope>NUCLEOTIDE SEQUENCE</scope>
    <source>
        <strain evidence="2">HY135</strain>
    </source>
</reference>
<proteinExistence type="predicted"/>
<accession>A0A016SE72</accession>
<dbReference type="EMBL" id="JARK01001579">
    <property type="protein sequence ID" value="EYB88656.1"/>
    <property type="molecule type" value="Genomic_DNA"/>
</dbReference>
<evidence type="ECO:0000313" key="2">
    <source>
        <dbReference type="Proteomes" id="UP000024635"/>
    </source>
</evidence>
<evidence type="ECO:0000313" key="1">
    <source>
        <dbReference type="EMBL" id="EYB88656.1"/>
    </source>
</evidence>
<protein>
    <submittedName>
        <fullName evidence="1">Uncharacterized protein</fullName>
    </submittedName>
</protein>